<dbReference type="Gene3D" id="3.40.50.620">
    <property type="entry name" value="HUPs"/>
    <property type="match status" value="2"/>
</dbReference>
<evidence type="ECO:0000313" key="13">
    <source>
        <dbReference type="Proteomes" id="UP000238350"/>
    </source>
</evidence>
<dbReference type="InterPro" id="IPR001412">
    <property type="entry name" value="aa-tRNA-synth_I_CS"/>
</dbReference>
<keyword evidence="6 9" id="KW-0648">Protein biosynthesis</keyword>
<evidence type="ECO:0000256" key="8">
    <source>
        <dbReference type="ARBA" id="ARBA00032665"/>
    </source>
</evidence>
<dbReference type="SUPFAM" id="SSF47323">
    <property type="entry name" value="Anticodon-binding domain of a subclass of class I aminoacyl-tRNA synthetases"/>
    <property type="match status" value="1"/>
</dbReference>
<dbReference type="InterPro" id="IPR002300">
    <property type="entry name" value="aa-tRNA-synth_Ia"/>
</dbReference>
<comment type="caution">
    <text evidence="12">The sequence shown here is derived from an EMBL/GenBank/DDBJ whole genome shotgun (WGS) entry which is preliminary data.</text>
</comment>
<dbReference type="SUPFAM" id="SSF50677">
    <property type="entry name" value="ValRS/IleRS/LeuRS editing domain"/>
    <property type="match status" value="1"/>
</dbReference>
<organism evidence="12 13">
    <name type="scientific">Wickerhamiella sorbophila</name>
    <dbReference type="NCBI Taxonomy" id="45607"/>
    <lineage>
        <taxon>Eukaryota</taxon>
        <taxon>Fungi</taxon>
        <taxon>Dikarya</taxon>
        <taxon>Ascomycota</taxon>
        <taxon>Saccharomycotina</taxon>
        <taxon>Dipodascomycetes</taxon>
        <taxon>Dipodascales</taxon>
        <taxon>Trichomonascaceae</taxon>
        <taxon>Wickerhamiella</taxon>
    </lineage>
</organism>
<dbReference type="PANTHER" id="PTHR42765:SF1">
    <property type="entry name" value="ISOLEUCINE--TRNA LIGASE, MITOCHONDRIAL"/>
    <property type="match status" value="1"/>
</dbReference>
<dbReference type="GO" id="GO:0004822">
    <property type="term" value="F:isoleucine-tRNA ligase activity"/>
    <property type="evidence" value="ECO:0007669"/>
    <property type="project" value="UniProtKB-EC"/>
</dbReference>
<dbReference type="Gene3D" id="3.90.740.10">
    <property type="entry name" value="Valyl/Leucyl/Isoleucyl-tRNA synthetase, editing domain"/>
    <property type="match status" value="1"/>
</dbReference>
<dbReference type="OrthoDB" id="10264412at2759"/>
<proteinExistence type="inferred from homology"/>
<dbReference type="CDD" id="cd07960">
    <property type="entry name" value="Anticodon_Ia_Ile_BEm"/>
    <property type="match status" value="1"/>
</dbReference>
<dbReference type="GO" id="GO:0005524">
    <property type="term" value="F:ATP binding"/>
    <property type="evidence" value="ECO:0007669"/>
    <property type="project" value="UniProtKB-KW"/>
</dbReference>
<name>A0A2T0FJM5_9ASCO</name>
<keyword evidence="4 9" id="KW-0547">Nucleotide-binding</keyword>
<sequence>MARWSRFAHTYSKTLNLPQSALANRSDRKRVPELLEKTGKSLYDWQAEVRKDQRAYILHDGPPYANGDLHLGHALNKVVKDIINRFNVQVGRRVHYQPGWDCHGLPIELASLERLKKKKHKVPDSVVERRENAQSLALEMVEKQKDKFRQFGVMADWDGLTYRTLTPDYVARQLRVFAKMMDRGLIFRQRKPVYWSPDSRTALAEGELEYGNVVSPTCTVAFPVVDGPSELKDARLVIWTTTPWTLVANKAICVNEDVTYAVVQTCQGKLVVAKTLIESVDATDADIIHELSGKDLIGTTYECVLTGETRSVFHGSHVTDASGTGLVHTAPGHGKEDYIIGQAHGIETFSPVDASGKYTAELPEPVRYLEGLDARKQGSPKILEYLSKTGALLKQDTIIHSVPFDWRSKTPVMIRSTPQFFVDLSPIREKALAALSNVRFKPASGEARLRAFVDSRTEWCVSRQRVWGVPIPVLHHKESHEVLLNHDCVTHIIDRIDKMGDEGLAQWFTPEEDVSAWLPDSMSSKAAEYRKGTDTMDVWFDSGTSWTLFPSSDRPVDFYLEGSDQHRGWFQSSLLSHVAFNDTPVAPFKTLITHGFILDEKLQKMSKSLKNVVSPDELINGSKKFPALGVDGLRLFIGQCDYTSDISLSPIAVNQVASTLKKLRLTFKYFLGNLADYTPPADLKLSPIDEYALSQLAQLVNEMERAYEEQSFGQVVKALQIHMNSHLSSFYFDTSKDILYADGKDSPRLQAIQYVLHELLNAYIRIIAPITPLLAQEVWEHCPPSVTKGLDSPAKAGWPNVDKSWINKDLDAEFAQLKSIRKTINDAVELARSDKKVGSSLACDVYIEPSVEDAKVLENHRDILPLVFIASQVELGPPLANPEWIFSAENAGTKVSVVEPSHHKCPRCWQFVAPKEDTLCQRCEPLV</sequence>
<dbReference type="GO" id="GO:0032543">
    <property type="term" value="P:mitochondrial translation"/>
    <property type="evidence" value="ECO:0007669"/>
    <property type="project" value="TreeGrafter"/>
</dbReference>
<dbReference type="InterPro" id="IPR014729">
    <property type="entry name" value="Rossmann-like_a/b/a_fold"/>
</dbReference>
<dbReference type="NCBIfam" id="TIGR00392">
    <property type="entry name" value="ileS"/>
    <property type="match status" value="1"/>
</dbReference>
<dbReference type="Pfam" id="PF08264">
    <property type="entry name" value="Anticodon_1"/>
    <property type="match status" value="1"/>
</dbReference>
<dbReference type="Pfam" id="PF00133">
    <property type="entry name" value="tRNA-synt_1"/>
    <property type="match status" value="1"/>
</dbReference>
<keyword evidence="3 9" id="KW-0436">Ligase</keyword>
<dbReference type="PRINTS" id="PR00984">
    <property type="entry name" value="TRNASYNTHILE"/>
</dbReference>
<dbReference type="EC" id="6.1.1.5" evidence="2"/>
<dbReference type="RefSeq" id="XP_024665122.1">
    <property type="nucleotide sequence ID" value="XM_024809354.1"/>
</dbReference>
<dbReference type="InterPro" id="IPR050081">
    <property type="entry name" value="Ile-tRNA_ligase"/>
</dbReference>
<accession>A0A2T0FJM5</accession>
<dbReference type="PROSITE" id="PS00178">
    <property type="entry name" value="AA_TRNA_LIGASE_I"/>
    <property type="match status" value="1"/>
</dbReference>
<dbReference type="InterPro" id="IPR033708">
    <property type="entry name" value="Anticodon_Ile_BEm"/>
</dbReference>
<dbReference type="Gene3D" id="1.10.730.20">
    <property type="match status" value="1"/>
</dbReference>
<gene>
    <name evidence="12" type="ORF">B9G98_02797</name>
</gene>
<dbReference type="InterPro" id="IPR009080">
    <property type="entry name" value="tRNAsynth_Ia_anticodon-bd"/>
</dbReference>
<dbReference type="GO" id="GO:0006428">
    <property type="term" value="P:isoleucyl-tRNA aminoacylation"/>
    <property type="evidence" value="ECO:0007669"/>
    <property type="project" value="InterPro"/>
</dbReference>
<dbReference type="AlphaFoldDB" id="A0A2T0FJM5"/>
<feature type="domain" description="Aminoacyl-tRNA synthetase class Ia" evidence="10">
    <location>
        <begin position="41"/>
        <end position="649"/>
    </location>
</feature>
<evidence type="ECO:0000256" key="1">
    <source>
        <dbReference type="ARBA" id="ARBA00005594"/>
    </source>
</evidence>
<evidence type="ECO:0000256" key="4">
    <source>
        <dbReference type="ARBA" id="ARBA00022741"/>
    </source>
</evidence>
<evidence type="ECO:0000256" key="5">
    <source>
        <dbReference type="ARBA" id="ARBA00022840"/>
    </source>
</evidence>
<keyword evidence="5 9" id="KW-0067">ATP-binding</keyword>
<dbReference type="Proteomes" id="UP000238350">
    <property type="component" value="Unassembled WGS sequence"/>
</dbReference>
<dbReference type="SUPFAM" id="SSF52374">
    <property type="entry name" value="Nucleotidylyl transferase"/>
    <property type="match status" value="1"/>
</dbReference>
<dbReference type="STRING" id="45607.A0A2T0FJM5"/>
<dbReference type="GO" id="GO:0005739">
    <property type="term" value="C:mitochondrion"/>
    <property type="evidence" value="ECO:0007669"/>
    <property type="project" value="TreeGrafter"/>
</dbReference>
<evidence type="ECO:0000259" key="10">
    <source>
        <dbReference type="Pfam" id="PF00133"/>
    </source>
</evidence>
<keyword evidence="7 9" id="KW-0030">Aminoacyl-tRNA synthetase</keyword>
<dbReference type="GO" id="GO:0002161">
    <property type="term" value="F:aminoacyl-tRNA deacylase activity"/>
    <property type="evidence" value="ECO:0007669"/>
    <property type="project" value="InterPro"/>
</dbReference>
<evidence type="ECO:0000256" key="9">
    <source>
        <dbReference type="RuleBase" id="RU363035"/>
    </source>
</evidence>
<dbReference type="GeneID" id="36516545"/>
<evidence type="ECO:0000256" key="2">
    <source>
        <dbReference type="ARBA" id="ARBA00013165"/>
    </source>
</evidence>
<evidence type="ECO:0000259" key="11">
    <source>
        <dbReference type="Pfam" id="PF08264"/>
    </source>
</evidence>
<dbReference type="PANTHER" id="PTHR42765">
    <property type="entry name" value="SOLEUCYL-TRNA SYNTHETASE"/>
    <property type="match status" value="1"/>
</dbReference>
<reference evidence="12 13" key="1">
    <citation type="submission" date="2017-04" db="EMBL/GenBank/DDBJ databases">
        <title>Genome sequencing of [Candida] sorbophila.</title>
        <authorList>
            <person name="Ahn J.O."/>
        </authorList>
    </citation>
    <scope>NUCLEOTIDE SEQUENCE [LARGE SCALE GENOMIC DNA]</scope>
    <source>
        <strain evidence="12 13">DS02</strain>
    </source>
</reference>
<protein>
    <recommendedName>
        <fullName evidence="2">isoleucine--tRNA ligase</fullName>
        <ecNumber evidence="2">6.1.1.5</ecNumber>
    </recommendedName>
    <alternativeName>
        <fullName evidence="8">Isoleucyl-tRNA synthetase</fullName>
    </alternativeName>
</protein>
<evidence type="ECO:0000313" key="12">
    <source>
        <dbReference type="EMBL" id="PRT55177.1"/>
    </source>
</evidence>
<dbReference type="GO" id="GO:0000049">
    <property type="term" value="F:tRNA binding"/>
    <property type="evidence" value="ECO:0007669"/>
    <property type="project" value="InterPro"/>
</dbReference>
<comment type="similarity">
    <text evidence="1 9">Belongs to the class-I aminoacyl-tRNA synthetase family.</text>
</comment>
<keyword evidence="13" id="KW-1185">Reference proteome</keyword>
<evidence type="ECO:0000256" key="7">
    <source>
        <dbReference type="ARBA" id="ARBA00023146"/>
    </source>
</evidence>
<dbReference type="InterPro" id="IPR013155">
    <property type="entry name" value="M/V/L/I-tRNA-synth_anticd-bd"/>
</dbReference>
<evidence type="ECO:0000256" key="6">
    <source>
        <dbReference type="ARBA" id="ARBA00022917"/>
    </source>
</evidence>
<feature type="domain" description="Methionyl/Valyl/Leucyl/Isoleucyl-tRNA synthetase anticodon-binding" evidence="11">
    <location>
        <begin position="689"/>
        <end position="847"/>
    </location>
</feature>
<evidence type="ECO:0000256" key="3">
    <source>
        <dbReference type="ARBA" id="ARBA00022598"/>
    </source>
</evidence>
<dbReference type="EMBL" id="NDIQ01000021">
    <property type="protein sequence ID" value="PRT55177.1"/>
    <property type="molecule type" value="Genomic_DNA"/>
</dbReference>
<dbReference type="InterPro" id="IPR009008">
    <property type="entry name" value="Val/Leu/Ile-tRNA-synth_edit"/>
</dbReference>
<dbReference type="InterPro" id="IPR002301">
    <property type="entry name" value="Ile-tRNA-ligase"/>
</dbReference>